<evidence type="ECO:0000313" key="1">
    <source>
        <dbReference type="EMBL" id="KPM82783.1"/>
    </source>
</evidence>
<accession>A0A0P7EHN9</accession>
<protein>
    <recommendedName>
        <fullName evidence="3">SAM-dependent methyltransferase</fullName>
    </recommendedName>
</protein>
<organism evidence="1 2">
    <name type="scientific">Pseudoalteromonas lipolytica</name>
    <dbReference type="NCBI Taxonomy" id="570156"/>
    <lineage>
        <taxon>Bacteria</taxon>
        <taxon>Pseudomonadati</taxon>
        <taxon>Pseudomonadota</taxon>
        <taxon>Gammaproteobacteria</taxon>
        <taxon>Alteromonadales</taxon>
        <taxon>Pseudoalteromonadaceae</taxon>
        <taxon>Pseudoalteromonas</taxon>
    </lineage>
</organism>
<dbReference type="AlphaFoldDB" id="A0A0P7EHN9"/>
<dbReference type="PATRIC" id="fig|570156.3.peg.3947"/>
<dbReference type="Proteomes" id="UP000050378">
    <property type="component" value="Unassembled WGS sequence"/>
</dbReference>
<dbReference type="OrthoDB" id="6862131at2"/>
<comment type="caution">
    <text evidence="1">The sequence shown here is derived from an EMBL/GenBank/DDBJ whole genome shotgun (WGS) entry which is preliminary data.</text>
</comment>
<dbReference type="Gene3D" id="3.40.50.150">
    <property type="entry name" value="Vaccinia Virus protein VP39"/>
    <property type="match status" value="1"/>
</dbReference>
<dbReference type="PIRSF" id="PIRSF028234">
    <property type="entry name" value="UCP028234"/>
    <property type="match status" value="1"/>
</dbReference>
<sequence>MALSKRLSAIVDVVDSGYDEIWDCCCDHGLLGIELLQQNKAQLIHFVDIVPELMQVLSEKLERFATSEQRGRWQVHCQDVAMISPVPKKRHLVIIAGVGGELLVRFLARIVSQQPNTHIDFIVCPVHHSYQVRSYLQTLPLGLVSEQLVCENKRFYEVIAMSASASQSITRVGQQMWQLTSKEHQAYLKQLCAHYQRMLNQDADYYQPVLEKYSALLT</sequence>
<gene>
    <name evidence="1" type="ORF">AOG27_14230</name>
</gene>
<dbReference type="SUPFAM" id="SSF53335">
    <property type="entry name" value="S-adenosyl-L-methionine-dependent methyltransferases"/>
    <property type="match status" value="1"/>
</dbReference>
<evidence type="ECO:0000313" key="2">
    <source>
        <dbReference type="Proteomes" id="UP000050378"/>
    </source>
</evidence>
<dbReference type="EMBL" id="LJTC01000009">
    <property type="protein sequence ID" value="KPM82783.1"/>
    <property type="molecule type" value="Genomic_DNA"/>
</dbReference>
<dbReference type="InterPro" id="IPR016876">
    <property type="entry name" value="UCP028234"/>
</dbReference>
<dbReference type="FunFam" id="3.40.50.150:FF:000442">
    <property type="entry name" value="tRNA (Adenine22-N1)-methyltransferase TrmK"/>
    <property type="match status" value="1"/>
</dbReference>
<dbReference type="PANTHER" id="PTHR38451">
    <property type="entry name" value="TRNA (ADENINE(22)-N(1))-METHYLTRANSFERASE"/>
    <property type="match status" value="1"/>
</dbReference>
<dbReference type="STRING" id="570156.AOG27_14230"/>
<dbReference type="Pfam" id="PF12847">
    <property type="entry name" value="Methyltransf_18"/>
    <property type="match status" value="1"/>
</dbReference>
<proteinExistence type="predicted"/>
<dbReference type="CDD" id="cd02440">
    <property type="entry name" value="AdoMet_MTases"/>
    <property type="match status" value="1"/>
</dbReference>
<dbReference type="RefSeq" id="WP_054553684.1">
    <property type="nucleotide sequence ID" value="NZ_LJTC01000009.1"/>
</dbReference>
<dbReference type="PANTHER" id="PTHR38451:SF1">
    <property type="entry name" value="TRNA (ADENINE(22)-N(1))-METHYLTRANSFERASE"/>
    <property type="match status" value="1"/>
</dbReference>
<name>A0A0P7EHN9_9GAMM</name>
<reference evidence="1 2" key="1">
    <citation type="submission" date="2015-09" db="EMBL/GenBank/DDBJ databases">
        <title>Draft Genome Sequence of Pseudoalteromonas lipolytica UCD-48B.</title>
        <authorList>
            <person name="Krusor M."/>
            <person name="Coil D.A."/>
            <person name="Lang J.M."/>
            <person name="Eisen J.A."/>
            <person name="Alexiev A."/>
        </authorList>
    </citation>
    <scope>NUCLEOTIDE SEQUENCE [LARGE SCALE GENOMIC DNA]</scope>
    <source>
        <strain evidence="1 2">UCD-48B</strain>
    </source>
</reference>
<dbReference type="InterPro" id="IPR029063">
    <property type="entry name" value="SAM-dependent_MTases_sf"/>
</dbReference>
<evidence type="ECO:0008006" key="3">
    <source>
        <dbReference type="Google" id="ProtNLM"/>
    </source>
</evidence>